<evidence type="ECO:0000313" key="1">
    <source>
        <dbReference type="EMBL" id="CAB4122923.1"/>
    </source>
</evidence>
<accession>A0A6J5KNX4</accession>
<gene>
    <name evidence="1" type="ORF">UFOVP33_76</name>
</gene>
<sequence>MSTITTRAGKGAPLTNAELDANFTALNADKLEASALAPYLTIAAAAAAYLALSGGTLTGDLSFSGNGRRILGDFSNATYNNRLMFVTSTANSATNVAAIPSGTGTQSALEVYGANDTTNAAFGRLLINSTQVSIRSAINGTGAYLPFTLWTGGSERFRVGETSGNFLLGTTTDDGTNKLQVAGGAALTGNLTFSGTGQRILGDFTSNTTVANRLMFQSSTVNGNTLMSAIPNGTATTARWMVFNASDPANSAQGSLSALSTDIRLQSFNTGTGTLLPLTVYVGSGEVSRWATSGNLLLGTTTDDGTNKLQVNGGVSATSFSGSGANLTNVTPANGTVTPAKLSTGAPTWDANGNTGFGGVTISGWGAGNKAVEFGVQGNALFALAANQQYLISNAYYNGSAFKYSATGYATAYQQYQGTHAWLTAASGSAGATVSFTQSVAFGKGTSLALEGASSVAGTGISFPATQSASSDANTLDDYEEGTFSPYFDSFTAGTGRVTTVYTAKYVKVGKAVSVTMYLGLSTIGTGGSSYFAINGLPFTADTNSNYYAGFAIGYYSSMGASAMALGGYLNPNSTQILITAKQATSDNLIAINWSPWAAQGMQMMISFTYIASA</sequence>
<protein>
    <submittedName>
        <fullName evidence="1">Uncharacterized protein</fullName>
    </submittedName>
</protein>
<name>A0A6J5KNX4_9CAUD</name>
<proteinExistence type="predicted"/>
<reference evidence="1" key="1">
    <citation type="submission" date="2020-04" db="EMBL/GenBank/DDBJ databases">
        <authorList>
            <person name="Chiriac C."/>
            <person name="Salcher M."/>
            <person name="Ghai R."/>
            <person name="Kavagutti S V."/>
        </authorList>
    </citation>
    <scope>NUCLEOTIDE SEQUENCE</scope>
</reference>
<dbReference type="EMBL" id="LR796162">
    <property type="protein sequence ID" value="CAB4122923.1"/>
    <property type="molecule type" value="Genomic_DNA"/>
</dbReference>
<organism evidence="1">
    <name type="scientific">uncultured Caudovirales phage</name>
    <dbReference type="NCBI Taxonomy" id="2100421"/>
    <lineage>
        <taxon>Viruses</taxon>
        <taxon>Duplodnaviria</taxon>
        <taxon>Heunggongvirae</taxon>
        <taxon>Uroviricota</taxon>
        <taxon>Caudoviricetes</taxon>
        <taxon>Peduoviridae</taxon>
        <taxon>Maltschvirus</taxon>
        <taxon>Maltschvirus maltsch</taxon>
    </lineage>
</organism>